<dbReference type="GeneID" id="87888000"/>
<evidence type="ECO:0000256" key="1">
    <source>
        <dbReference type="SAM" id="MobiDB-lite"/>
    </source>
</evidence>
<dbReference type="AlphaFoldDB" id="A0AAJ0GWN1"/>
<sequence>MVMGYGLWLWLLPVENGETLNHVTRAGEREGRTKKQTGRQLLILFTLLLFLFFSFSSRFICFSRNSKKGSTSRWNNGKGKGSRATKHGICKDTRRIYCLFAFCAHLFLFLHWLASFFSSLSPSVASSTLPCSGVFLPLFFDYFPLTGLDLAYDDDICPPALSRPSMRKVGGLKERIPSTPCHRGSCRGRQTDRQTRKRGRLGREGGEGKGGWIAPNLKGTALVPAAGQWSIRARPAAKVPTYLVSPSLLLLLPPPPALGLLLFLYEFCV</sequence>
<gene>
    <name evidence="3" type="ORF">B0T15DRAFT_530427</name>
</gene>
<feature type="transmembrane region" description="Helical" evidence="2">
    <location>
        <begin position="41"/>
        <end position="61"/>
    </location>
</feature>
<proteinExistence type="predicted"/>
<comment type="caution">
    <text evidence="3">The sequence shown here is derived from an EMBL/GenBank/DDBJ whole genome shotgun (WGS) entry which is preliminary data.</text>
</comment>
<accession>A0AAJ0GWN1</accession>
<feature type="region of interest" description="Disordered" evidence="1">
    <location>
        <begin position="181"/>
        <end position="210"/>
    </location>
</feature>
<feature type="non-terminal residue" evidence="3">
    <location>
        <position position="269"/>
    </location>
</feature>
<protein>
    <submittedName>
        <fullName evidence="3">Uncharacterized protein</fullName>
    </submittedName>
</protein>
<keyword evidence="2" id="KW-1133">Transmembrane helix</keyword>
<dbReference type="EMBL" id="JAUDZG010000003">
    <property type="protein sequence ID" value="KAK3307506.1"/>
    <property type="molecule type" value="Genomic_DNA"/>
</dbReference>
<keyword evidence="4" id="KW-1185">Reference proteome</keyword>
<feature type="transmembrane region" description="Helical" evidence="2">
    <location>
        <begin position="96"/>
        <end position="114"/>
    </location>
</feature>
<name>A0AAJ0GWN1_9PEZI</name>
<feature type="region of interest" description="Disordered" evidence="1">
    <location>
        <begin position="66"/>
        <end position="85"/>
    </location>
</feature>
<keyword evidence="2" id="KW-0812">Transmembrane</keyword>
<keyword evidence="2" id="KW-0472">Membrane</keyword>
<evidence type="ECO:0000313" key="4">
    <source>
        <dbReference type="Proteomes" id="UP001273166"/>
    </source>
</evidence>
<dbReference type="RefSeq" id="XP_062723286.1">
    <property type="nucleotide sequence ID" value="XM_062869171.1"/>
</dbReference>
<dbReference type="Proteomes" id="UP001273166">
    <property type="component" value="Unassembled WGS sequence"/>
</dbReference>
<reference evidence="3" key="1">
    <citation type="journal article" date="2023" name="Mol. Phylogenet. Evol.">
        <title>Genome-scale phylogeny and comparative genomics of the fungal order Sordariales.</title>
        <authorList>
            <person name="Hensen N."/>
            <person name="Bonometti L."/>
            <person name="Westerberg I."/>
            <person name="Brannstrom I.O."/>
            <person name="Guillou S."/>
            <person name="Cros-Aarteil S."/>
            <person name="Calhoun S."/>
            <person name="Haridas S."/>
            <person name="Kuo A."/>
            <person name="Mondo S."/>
            <person name="Pangilinan J."/>
            <person name="Riley R."/>
            <person name="LaButti K."/>
            <person name="Andreopoulos B."/>
            <person name="Lipzen A."/>
            <person name="Chen C."/>
            <person name="Yan M."/>
            <person name="Daum C."/>
            <person name="Ng V."/>
            <person name="Clum A."/>
            <person name="Steindorff A."/>
            <person name="Ohm R.A."/>
            <person name="Martin F."/>
            <person name="Silar P."/>
            <person name="Natvig D.O."/>
            <person name="Lalanne C."/>
            <person name="Gautier V."/>
            <person name="Ament-Velasquez S.L."/>
            <person name="Kruys A."/>
            <person name="Hutchinson M.I."/>
            <person name="Powell A.J."/>
            <person name="Barry K."/>
            <person name="Miller A.N."/>
            <person name="Grigoriev I.V."/>
            <person name="Debuchy R."/>
            <person name="Gladieux P."/>
            <person name="Hiltunen Thoren M."/>
            <person name="Johannesson H."/>
        </authorList>
    </citation>
    <scope>NUCLEOTIDE SEQUENCE</scope>
    <source>
        <strain evidence="3">CBS 333.67</strain>
    </source>
</reference>
<organism evidence="3 4">
    <name type="scientific">Chaetomium strumarium</name>
    <dbReference type="NCBI Taxonomy" id="1170767"/>
    <lineage>
        <taxon>Eukaryota</taxon>
        <taxon>Fungi</taxon>
        <taxon>Dikarya</taxon>
        <taxon>Ascomycota</taxon>
        <taxon>Pezizomycotina</taxon>
        <taxon>Sordariomycetes</taxon>
        <taxon>Sordariomycetidae</taxon>
        <taxon>Sordariales</taxon>
        <taxon>Chaetomiaceae</taxon>
        <taxon>Chaetomium</taxon>
    </lineage>
</organism>
<evidence type="ECO:0000313" key="3">
    <source>
        <dbReference type="EMBL" id="KAK3307506.1"/>
    </source>
</evidence>
<feature type="transmembrane region" description="Helical" evidence="2">
    <location>
        <begin position="242"/>
        <end position="265"/>
    </location>
</feature>
<evidence type="ECO:0000256" key="2">
    <source>
        <dbReference type="SAM" id="Phobius"/>
    </source>
</evidence>
<reference evidence="3" key="2">
    <citation type="submission" date="2023-06" db="EMBL/GenBank/DDBJ databases">
        <authorList>
            <consortium name="Lawrence Berkeley National Laboratory"/>
            <person name="Mondo S.J."/>
            <person name="Hensen N."/>
            <person name="Bonometti L."/>
            <person name="Westerberg I."/>
            <person name="Brannstrom I.O."/>
            <person name="Guillou S."/>
            <person name="Cros-Aarteil S."/>
            <person name="Calhoun S."/>
            <person name="Haridas S."/>
            <person name="Kuo A."/>
            <person name="Pangilinan J."/>
            <person name="Riley R."/>
            <person name="Labutti K."/>
            <person name="Andreopoulos B."/>
            <person name="Lipzen A."/>
            <person name="Chen C."/>
            <person name="Yanf M."/>
            <person name="Daum C."/>
            <person name="Ng V."/>
            <person name="Clum A."/>
            <person name="Steindorff A."/>
            <person name="Ohm R."/>
            <person name="Martin F."/>
            <person name="Silar P."/>
            <person name="Natvig D."/>
            <person name="Lalanne C."/>
            <person name="Gautier V."/>
            <person name="Ament-Velasquez S.L."/>
            <person name="Kruys A."/>
            <person name="Hutchinson M.I."/>
            <person name="Powell A.J."/>
            <person name="Barry K."/>
            <person name="Miller A.N."/>
            <person name="Grigoriev I.V."/>
            <person name="Debuchy R."/>
            <person name="Gladieux P."/>
            <person name="Thoren M.H."/>
            <person name="Johannesson H."/>
        </authorList>
    </citation>
    <scope>NUCLEOTIDE SEQUENCE</scope>
    <source>
        <strain evidence="3">CBS 333.67</strain>
    </source>
</reference>